<evidence type="ECO:0000259" key="6">
    <source>
        <dbReference type="Pfam" id="PF10495"/>
    </source>
</evidence>
<dbReference type="OrthoDB" id="10255000at2759"/>
<keyword evidence="3" id="KW-0597">Phosphoprotein</keyword>
<name>A0A9P4J5I5_9PEZI</name>
<proteinExistence type="predicted"/>
<dbReference type="GO" id="GO:0005737">
    <property type="term" value="C:cytoplasm"/>
    <property type="evidence" value="ECO:0007669"/>
    <property type="project" value="UniProtKB-ARBA"/>
</dbReference>
<evidence type="ECO:0000256" key="5">
    <source>
        <dbReference type="ARBA" id="ARBA00023212"/>
    </source>
</evidence>
<evidence type="ECO:0000256" key="1">
    <source>
        <dbReference type="ARBA" id="ARBA00004267"/>
    </source>
</evidence>
<comment type="subcellular location">
    <subcellularLocation>
        <location evidence="1">Cytoplasm</location>
        <location evidence="1">Cytoskeleton</location>
        <location evidence="1">Microtubule organizing center</location>
    </subcellularLocation>
</comment>
<evidence type="ECO:0000256" key="2">
    <source>
        <dbReference type="ARBA" id="ARBA00022490"/>
    </source>
</evidence>
<dbReference type="GO" id="GO:0005815">
    <property type="term" value="C:microtubule organizing center"/>
    <property type="evidence" value="ECO:0007669"/>
    <property type="project" value="UniProtKB-SubCell"/>
</dbReference>
<gene>
    <name evidence="7" type="ORF">K461DRAFT_276378</name>
</gene>
<dbReference type="Pfam" id="PF10495">
    <property type="entry name" value="PACT_coil_coil"/>
    <property type="match status" value="1"/>
</dbReference>
<dbReference type="Proteomes" id="UP000799439">
    <property type="component" value="Unassembled WGS sequence"/>
</dbReference>
<dbReference type="InterPro" id="IPR019528">
    <property type="entry name" value="PACT_domain"/>
</dbReference>
<accession>A0A9P4J5I5</accession>
<dbReference type="AlphaFoldDB" id="A0A9P4J5I5"/>
<keyword evidence="5" id="KW-0206">Cytoskeleton</keyword>
<organism evidence="7 8">
    <name type="scientific">Myriangium duriaei CBS 260.36</name>
    <dbReference type="NCBI Taxonomy" id="1168546"/>
    <lineage>
        <taxon>Eukaryota</taxon>
        <taxon>Fungi</taxon>
        <taxon>Dikarya</taxon>
        <taxon>Ascomycota</taxon>
        <taxon>Pezizomycotina</taxon>
        <taxon>Dothideomycetes</taxon>
        <taxon>Dothideomycetidae</taxon>
        <taxon>Myriangiales</taxon>
        <taxon>Myriangiaceae</taxon>
        <taxon>Myriangium</taxon>
    </lineage>
</organism>
<keyword evidence="8" id="KW-1185">Reference proteome</keyword>
<sequence length="65" mass="7188">MLEEMGITPDVSVREKRPSLKAAGHAIIATIRMRKMQQAWAGSKKLHESLLKKLESMKARSAVAA</sequence>
<evidence type="ECO:0000256" key="3">
    <source>
        <dbReference type="ARBA" id="ARBA00022553"/>
    </source>
</evidence>
<feature type="domain" description="Pericentrin/AKAP-450 centrosomal targeting" evidence="6">
    <location>
        <begin position="1"/>
        <end position="40"/>
    </location>
</feature>
<dbReference type="EMBL" id="ML996083">
    <property type="protein sequence ID" value="KAF2155184.1"/>
    <property type="molecule type" value="Genomic_DNA"/>
</dbReference>
<keyword evidence="2" id="KW-0963">Cytoplasm</keyword>
<evidence type="ECO:0000256" key="4">
    <source>
        <dbReference type="ARBA" id="ARBA00023054"/>
    </source>
</evidence>
<comment type="caution">
    <text evidence="7">The sequence shown here is derived from an EMBL/GenBank/DDBJ whole genome shotgun (WGS) entry which is preliminary data.</text>
</comment>
<reference evidence="7" key="1">
    <citation type="journal article" date="2020" name="Stud. Mycol.">
        <title>101 Dothideomycetes genomes: a test case for predicting lifestyles and emergence of pathogens.</title>
        <authorList>
            <person name="Haridas S."/>
            <person name="Albert R."/>
            <person name="Binder M."/>
            <person name="Bloem J."/>
            <person name="Labutti K."/>
            <person name="Salamov A."/>
            <person name="Andreopoulos B."/>
            <person name="Baker S."/>
            <person name="Barry K."/>
            <person name="Bills G."/>
            <person name="Bluhm B."/>
            <person name="Cannon C."/>
            <person name="Castanera R."/>
            <person name="Culley D."/>
            <person name="Daum C."/>
            <person name="Ezra D."/>
            <person name="Gonzalez J."/>
            <person name="Henrissat B."/>
            <person name="Kuo A."/>
            <person name="Liang C."/>
            <person name="Lipzen A."/>
            <person name="Lutzoni F."/>
            <person name="Magnuson J."/>
            <person name="Mondo S."/>
            <person name="Nolan M."/>
            <person name="Ohm R."/>
            <person name="Pangilinan J."/>
            <person name="Park H.-J."/>
            <person name="Ramirez L."/>
            <person name="Alfaro M."/>
            <person name="Sun H."/>
            <person name="Tritt A."/>
            <person name="Yoshinaga Y."/>
            <person name="Zwiers L.-H."/>
            <person name="Turgeon B."/>
            <person name="Goodwin S."/>
            <person name="Spatafora J."/>
            <person name="Crous P."/>
            <person name="Grigoriev I."/>
        </authorList>
    </citation>
    <scope>NUCLEOTIDE SEQUENCE</scope>
    <source>
        <strain evidence="7">CBS 260.36</strain>
    </source>
</reference>
<evidence type="ECO:0000313" key="8">
    <source>
        <dbReference type="Proteomes" id="UP000799439"/>
    </source>
</evidence>
<protein>
    <recommendedName>
        <fullName evidence="6">Pericentrin/AKAP-450 centrosomal targeting domain-containing protein</fullName>
    </recommendedName>
</protein>
<evidence type="ECO:0000313" key="7">
    <source>
        <dbReference type="EMBL" id="KAF2155184.1"/>
    </source>
</evidence>
<keyword evidence="4" id="KW-0175">Coiled coil</keyword>